<organism evidence="2 3">
    <name type="scientific">Limosilactobacillus mucosae DSM 13345</name>
    <dbReference type="NCBI Taxonomy" id="1423771"/>
    <lineage>
        <taxon>Bacteria</taxon>
        <taxon>Bacillati</taxon>
        <taxon>Bacillota</taxon>
        <taxon>Bacilli</taxon>
        <taxon>Lactobacillales</taxon>
        <taxon>Lactobacillaceae</taxon>
        <taxon>Limosilactobacillus</taxon>
    </lineage>
</organism>
<dbReference type="RefSeq" id="WP_056968666.1">
    <property type="nucleotide sequence ID" value="NZ_AZEQ01000022.1"/>
</dbReference>
<dbReference type="AlphaFoldDB" id="A0A0R1P2H5"/>
<evidence type="ECO:0000313" key="3">
    <source>
        <dbReference type="Proteomes" id="UP000050901"/>
    </source>
</evidence>
<dbReference type="EMBL" id="AZEQ01000022">
    <property type="protein sequence ID" value="KRL24034.1"/>
    <property type="molecule type" value="Genomic_DNA"/>
</dbReference>
<evidence type="ECO:0000313" key="2">
    <source>
        <dbReference type="EMBL" id="KRL24034.1"/>
    </source>
</evidence>
<feature type="domain" description="DUF4422" evidence="1">
    <location>
        <begin position="3"/>
        <end position="232"/>
    </location>
</feature>
<sequence length="269" mass="31672">MTVYVITHKPFRYADKLPSGYLPMMVGANSNANPDNYLADNTLENISDKNPYYCELTGLYWIWKNSASENVGLAHYRRYFYEHSIGGRNAMYLYLLLMGNKVKPISTDKLDDLLTEYDWIVAHPENEGGGDLWNQFAKDNNILDMQHTRDVISEKYPDYVAAFDEVMHSSSWMSPYNMFYASKNKMDEYCKWLFDILFEVEKRTDMSGYTDYQKRLYGFLSERLLNVWLKKHSEYKVKYLTVFKSDDLDRKALVRRITNHFGITKGVNN</sequence>
<name>A0A0R1P2H5_LIMMU</name>
<dbReference type="Proteomes" id="UP000050901">
    <property type="component" value="Unassembled WGS sequence"/>
</dbReference>
<gene>
    <name evidence="2" type="ORF">FC47_GL001121</name>
</gene>
<proteinExistence type="predicted"/>
<dbReference type="PATRIC" id="fig|1423771.3.peg.1131"/>
<dbReference type="Pfam" id="PF14393">
    <property type="entry name" value="DUF4422"/>
    <property type="match status" value="1"/>
</dbReference>
<reference evidence="2 3" key="1">
    <citation type="journal article" date="2015" name="Genome Announc.">
        <title>Expanding the biotechnology potential of lactobacilli through comparative genomics of 213 strains and associated genera.</title>
        <authorList>
            <person name="Sun Z."/>
            <person name="Harris H.M."/>
            <person name="McCann A."/>
            <person name="Guo C."/>
            <person name="Argimon S."/>
            <person name="Zhang W."/>
            <person name="Yang X."/>
            <person name="Jeffery I.B."/>
            <person name="Cooney J.C."/>
            <person name="Kagawa T.F."/>
            <person name="Liu W."/>
            <person name="Song Y."/>
            <person name="Salvetti E."/>
            <person name="Wrobel A."/>
            <person name="Rasinkangas P."/>
            <person name="Parkhill J."/>
            <person name="Rea M.C."/>
            <person name="O'Sullivan O."/>
            <person name="Ritari J."/>
            <person name="Douillard F.P."/>
            <person name="Paul Ross R."/>
            <person name="Yang R."/>
            <person name="Briner A.E."/>
            <person name="Felis G.E."/>
            <person name="de Vos W.M."/>
            <person name="Barrangou R."/>
            <person name="Klaenhammer T.R."/>
            <person name="Caufield P.W."/>
            <person name="Cui Y."/>
            <person name="Zhang H."/>
            <person name="O'Toole P.W."/>
        </authorList>
    </citation>
    <scope>NUCLEOTIDE SEQUENCE [LARGE SCALE GENOMIC DNA]</scope>
    <source>
        <strain evidence="2 3">DSM 13345</strain>
    </source>
</reference>
<dbReference type="InterPro" id="IPR025536">
    <property type="entry name" value="DUF4422"/>
</dbReference>
<evidence type="ECO:0000259" key="1">
    <source>
        <dbReference type="Pfam" id="PF14393"/>
    </source>
</evidence>
<accession>A0A0R1P2H5</accession>
<protein>
    <submittedName>
        <fullName evidence="2">Polysachharide biosynthesis protein</fullName>
    </submittedName>
</protein>
<comment type="caution">
    <text evidence="2">The sequence shown here is derived from an EMBL/GenBank/DDBJ whole genome shotgun (WGS) entry which is preliminary data.</text>
</comment>